<keyword evidence="3" id="KW-1185">Reference proteome</keyword>
<comment type="caution">
    <text evidence="2">The sequence shown here is derived from an EMBL/GenBank/DDBJ whole genome shotgun (WGS) entry which is preliminary data.</text>
</comment>
<reference evidence="2" key="1">
    <citation type="submission" date="2023-07" db="EMBL/GenBank/DDBJ databases">
        <title>Sequencing the genomes of 1000 actinobacteria strains.</title>
        <authorList>
            <person name="Klenk H.-P."/>
        </authorList>
    </citation>
    <scope>NUCLEOTIDE SEQUENCE</scope>
    <source>
        <strain evidence="2">DSM 13988</strain>
    </source>
</reference>
<dbReference type="InterPro" id="IPR050580">
    <property type="entry name" value="2H_phosphoesterase_YjcG-like"/>
</dbReference>
<feature type="compositionally biased region" description="Low complexity" evidence="1">
    <location>
        <begin position="19"/>
        <end position="28"/>
    </location>
</feature>
<dbReference type="SUPFAM" id="SSF55144">
    <property type="entry name" value="LigT-like"/>
    <property type="match status" value="1"/>
</dbReference>
<protein>
    <submittedName>
        <fullName evidence="2">2'-5' RNA ligase</fullName>
    </submittedName>
</protein>
<dbReference type="InterPro" id="IPR009097">
    <property type="entry name" value="Cyclic_Pdiesterase"/>
</dbReference>
<dbReference type="AlphaFoldDB" id="A0AAE3YH31"/>
<keyword evidence="2" id="KW-0436">Ligase</keyword>
<evidence type="ECO:0000313" key="3">
    <source>
        <dbReference type="Proteomes" id="UP001247307"/>
    </source>
</evidence>
<dbReference type="EMBL" id="JAVDUI010000001">
    <property type="protein sequence ID" value="MDR6891676.1"/>
    <property type="molecule type" value="Genomic_DNA"/>
</dbReference>
<dbReference type="Pfam" id="PF13563">
    <property type="entry name" value="2_5_RNA_ligase2"/>
    <property type="match status" value="1"/>
</dbReference>
<dbReference type="PANTHER" id="PTHR40037">
    <property type="entry name" value="PHOSPHOESTERASE YJCG-RELATED"/>
    <property type="match status" value="1"/>
</dbReference>
<dbReference type="Proteomes" id="UP001247307">
    <property type="component" value="Unassembled WGS sequence"/>
</dbReference>
<organism evidence="2 3">
    <name type="scientific">Falsarthrobacter nasiphocae</name>
    <dbReference type="NCBI Taxonomy" id="189863"/>
    <lineage>
        <taxon>Bacteria</taxon>
        <taxon>Bacillati</taxon>
        <taxon>Actinomycetota</taxon>
        <taxon>Actinomycetes</taxon>
        <taxon>Micrococcales</taxon>
        <taxon>Micrococcaceae</taxon>
        <taxon>Falsarthrobacter</taxon>
    </lineage>
</organism>
<dbReference type="GO" id="GO:0016874">
    <property type="term" value="F:ligase activity"/>
    <property type="evidence" value="ECO:0007669"/>
    <property type="project" value="UniProtKB-KW"/>
</dbReference>
<dbReference type="RefSeq" id="WP_309849717.1">
    <property type="nucleotide sequence ID" value="NZ_BAAAIU010000045.1"/>
</dbReference>
<dbReference type="PANTHER" id="PTHR40037:SF1">
    <property type="entry name" value="PHOSPHOESTERASE SAOUHSC_00951-RELATED"/>
    <property type="match status" value="1"/>
</dbReference>
<feature type="region of interest" description="Disordered" evidence="1">
    <location>
        <begin position="1"/>
        <end position="28"/>
    </location>
</feature>
<accession>A0AAE3YH31</accession>
<gene>
    <name evidence="2" type="ORF">J2S35_000616</name>
</gene>
<name>A0AAE3YH31_9MICC</name>
<feature type="compositionally biased region" description="Basic and acidic residues" evidence="1">
    <location>
        <begin position="1"/>
        <end position="11"/>
    </location>
</feature>
<proteinExistence type="predicted"/>
<evidence type="ECO:0000313" key="2">
    <source>
        <dbReference type="EMBL" id="MDR6891676.1"/>
    </source>
</evidence>
<evidence type="ECO:0000256" key="1">
    <source>
        <dbReference type="SAM" id="MobiDB-lite"/>
    </source>
</evidence>
<dbReference type="Gene3D" id="3.90.1140.10">
    <property type="entry name" value="Cyclic phosphodiesterase"/>
    <property type="match status" value="1"/>
</dbReference>
<sequence length="217" mass="23289">MGQESARREGGAPEQGLPASSAAQAQGHAHLAVPNAGAGCRPAVTVGVVISLPERLTERIRAIKCAYPGPEAGIPPHITLVSLAACWHEWADVERHVRAVAARHEPFRVELGPAQTFLPVSPVTYLSVTRGQDALQDLAEEMRSGPLAFEPAFPFVPHVTLLHPGTETQLRDLAAAHSDFADAFTVTSIGLYQQLPDARWAHREEIPLATNSQAAQR</sequence>